<keyword evidence="3" id="KW-1185">Reference proteome</keyword>
<evidence type="ECO:0008006" key="4">
    <source>
        <dbReference type="Google" id="ProtNLM"/>
    </source>
</evidence>
<proteinExistence type="predicted"/>
<evidence type="ECO:0000313" key="2">
    <source>
        <dbReference type="EMBL" id="CAH7675202.1"/>
    </source>
</evidence>
<sequence>MSLINKNKNDGKAPGPSPMLDSNLGEEDWEFFLCIDGGGTKTKVTISGRSLIGEPSEVMVLSRGSHRASNYTDLGLRSAMVSIAEATLEAIRRLKPQLLTRFRESVGGLDDQKNFLDSYLSKEKPLSSVPFSMIWAGLSGVDSQNDVHTMENELSELFGIEHVQLTSRLRVTNDCDLLSQPIEEQYRISLISERDSQRPICSGGIVLIAGTGSIAMAFKPKKGSGSSTESFGSRLIETTGRLGGYGYLIGDEGSSFDVGRQTVKSILNWVDHQTGNFMASNQPEMGDEVDDIRDSRLLSDVLEHFEVAKPDDLLGAVYRLDPTLNQTEHDRKVRLAQVSRVVMGCAFPRGEGEADRFAVRMMNRSAEQLTGLLVKICEIHKLRASELVLCLGGGMYGFEEFKELLISVHGKISGSNFGWVKLVDEPDQVGALSLGNKH</sequence>
<evidence type="ECO:0000313" key="3">
    <source>
        <dbReference type="Proteomes" id="UP001153365"/>
    </source>
</evidence>
<evidence type="ECO:0000256" key="1">
    <source>
        <dbReference type="SAM" id="MobiDB-lite"/>
    </source>
</evidence>
<dbReference type="InterPro" id="IPR043129">
    <property type="entry name" value="ATPase_NBD"/>
</dbReference>
<gene>
    <name evidence="2" type="ORF">PPACK8108_LOCUS10177</name>
</gene>
<dbReference type="Gene3D" id="3.30.420.40">
    <property type="match status" value="1"/>
</dbReference>
<reference evidence="2" key="1">
    <citation type="submission" date="2022-06" db="EMBL/GenBank/DDBJ databases">
        <authorList>
            <consortium name="SYNGENTA / RWTH Aachen University"/>
        </authorList>
    </citation>
    <scope>NUCLEOTIDE SEQUENCE</scope>
</reference>
<feature type="region of interest" description="Disordered" evidence="1">
    <location>
        <begin position="1"/>
        <end position="20"/>
    </location>
</feature>
<name>A0AAV0B1D7_PHAPC</name>
<accession>A0AAV0B1D7</accession>
<dbReference type="AlphaFoldDB" id="A0AAV0B1D7"/>
<dbReference type="SUPFAM" id="SSF53067">
    <property type="entry name" value="Actin-like ATPase domain"/>
    <property type="match status" value="1"/>
</dbReference>
<dbReference type="PANTHER" id="PTHR43190:SF3">
    <property type="entry name" value="N-ACETYL-D-GLUCOSAMINE KINASE"/>
    <property type="match status" value="1"/>
</dbReference>
<protein>
    <recommendedName>
        <fullName evidence="4">N-acetylglucosamine kinase</fullName>
    </recommendedName>
</protein>
<comment type="caution">
    <text evidence="2">The sequence shown here is derived from an EMBL/GenBank/DDBJ whole genome shotgun (WGS) entry which is preliminary data.</text>
</comment>
<dbReference type="EMBL" id="CALTRL010002270">
    <property type="protein sequence ID" value="CAH7675202.1"/>
    <property type="molecule type" value="Genomic_DNA"/>
</dbReference>
<dbReference type="PANTHER" id="PTHR43190">
    <property type="entry name" value="N-ACETYL-D-GLUCOSAMINE KINASE"/>
    <property type="match status" value="1"/>
</dbReference>
<dbReference type="Proteomes" id="UP001153365">
    <property type="component" value="Unassembled WGS sequence"/>
</dbReference>
<dbReference type="InterPro" id="IPR052519">
    <property type="entry name" value="Euk-type_GlcNAc_Kinase"/>
</dbReference>
<organism evidence="2 3">
    <name type="scientific">Phakopsora pachyrhizi</name>
    <name type="common">Asian soybean rust disease fungus</name>
    <dbReference type="NCBI Taxonomy" id="170000"/>
    <lineage>
        <taxon>Eukaryota</taxon>
        <taxon>Fungi</taxon>
        <taxon>Dikarya</taxon>
        <taxon>Basidiomycota</taxon>
        <taxon>Pucciniomycotina</taxon>
        <taxon>Pucciniomycetes</taxon>
        <taxon>Pucciniales</taxon>
        <taxon>Phakopsoraceae</taxon>
        <taxon>Phakopsora</taxon>
    </lineage>
</organism>